<accession>A0A8J4VKK3</accession>
<dbReference type="InterPro" id="IPR005174">
    <property type="entry name" value="KIB1-4_b-propeller"/>
</dbReference>
<organism evidence="2 3">
    <name type="scientific">Castanea mollissima</name>
    <name type="common">Chinese chestnut</name>
    <dbReference type="NCBI Taxonomy" id="60419"/>
    <lineage>
        <taxon>Eukaryota</taxon>
        <taxon>Viridiplantae</taxon>
        <taxon>Streptophyta</taxon>
        <taxon>Embryophyta</taxon>
        <taxon>Tracheophyta</taxon>
        <taxon>Spermatophyta</taxon>
        <taxon>Magnoliopsida</taxon>
        <taxon>eudicotyledons</taxon>
        <taxon>Gunneridae</taxon>
        <taxon>Pentapetalae</taxon>
        <taxon>rosids</taxon>
        <taxon>fabids</taxon>
        <taxon>Fagales</taxon>
        <taxon>Fagaceae</taxon>
        <taxon>Castanea</taxon>
    </lineage>
</organism>
<comment type="caution">
    <text evidence="2">The sequence shown here is derived from an EMBL/GenBank/DDBJ whole genome shotgun (WGS) entry which is preliminary data.</text>
</comment>
<gene>
    <name evidence="2" type="ORF">CMV_014896</name>
</gene>
<dbReference type="EMBL" id="JRKL02002118">
    <property type="protein sequence ID" value="KAF3960387.1"/>
    <property type="molecule type" value="Genomic_DNA"/>
</dbReference>
<dbReference type="InterPro" id="IPR036047">
    <property type="entry name" value="F-box-like_dom_sf"/>
</dbReference>
<proteinExistence type="predicted"/>
<dbReference type="Pfam" id="PF03478">
    <property type="entry name" value="Beta-prop_KIB1-4"/>
    <property type="match status" value="2"/>
</dbReference>
<dbReference type="SMART" id="SM00256">
    <property type="entry name" value="FBOX"/>
    <property type="match status" value="2"/>
</dbReference>
<dbReference type="OrthoDB" id="1500017at2759"/>
<dbReference type="Pfam" id="PF00646">
    <property type="entry name" value="F-box"/>
    <property type="match status" value="2"/>
</dbReference>
<name>A0A8J4VKK3_9ROSI</name>
<dbReference type="PANTHER" id="PTHR45463">
    <property type="entry name" value="OS09G0392200 PROTEIN"/>
    <property type="match status" value="1"/>
</dbReference>
<dbReference type="Proteomes" id="UP000737018">
    <property type="component" value="Unassembled WGS sequence"/>
</dbReference>
<dbReference type="InterPro" id="IPR001810">
    <property type="entry name" value="F-box_dom"/>
</dbReference>
<protein>
    <recommendedName>
        <fullName evidence="1">F-box domain-containing protein</fullName>
    </recommendedName>
</protein>
<feature type="domain" description="F-box" evidence="1">
    <location>
        <begin position="33"/>
        <end position="73"/>
    </location>
</feature>
<evidence type="ECO:0000259" key="1">
    <source>
        <dbReference type="SMART" id="SM00256"/>
    </source>
</evidence>
<dbReference type="PANTHER" id="PTHR45463:SF8">
    <property type="entry name" value="OS09G0392200 PROTEIN"/>
    <property type="match status" value="1"/>
</dbReference>
<dbReference type="AlphaFoldDB" id="A0A8J4VKK3"/>
<evidence type="ECO:0000313" key="3">
    <source>
        <dbReference type="Proteomes" id="UP000737018"/>
    </source>
</evidence>
<feature type="domain" description="F-box" evidence="1">
    <location>
        <begin position="415"/>
        <end position="453"/>
    </location>
</feature>
<reference evidence="2" key="1">
    <citation type="submission" date="2020-03" db="EMBL/GenBank/DDBJ databases">
        <title>Castanea mollissima Vanexum genome sequencing.</title>
        <authorList>
            <person name="Staton M."/>
        </authorList>
    </citation>
    <scope>NUCLEOTIDE SEQUENCE</scope>
    <source>
        <tissue evidence="2">Leaf</tissue>
    </source>
</reference>
<dbReference type="SUPFAM" id="SSF81383">
    <property type="entry name" value="F-box domain"/>
    <property type="match status" value="2"/>
</dbReference>
<sequence length="760" mass="88016">MELQGASDINLKGPRSKKKKLDEYNNWRPWPDLPEPMLDLITKSLGPIDYLMFGCVCRTWRSYVATYKKGFLASQPPLVLFLSTHARRACYFYSIFDRKLYKAILPNLIGKSCLGVTCGYLVLKDKEERTDSQIWLLNPFTRHELRFPSPPKTYCHFILATLATPLPEFVLIAFCRWQPYFQFCRSTDVHWTVYDYNDKFNSSPRHNPWMIVDGAVFKGKVYVLTSHAELGILNLNSHPYVTLLKVKGIADLNCRLQFRLLASDEQLLMIRGIIEFDYHTVFELNFLKMKWVQRQSIGDQALFLGHRTGSGLYNITRWKGHPQCANCIYKVGSATNKYGVQFLDGRYPKSFPIMQGKCMPDFNLGNYPFWWSFGFTNNFQPGMALQRGSYINLTEPRSKKKRRVDNSDWRPWSDLPEALLDLITQSLGAIDYLMFGCVCKGWRLYVAAYKQEFMASQPPLFIFLSRNAKRACYFYSIFDHRFYKAKLPNLVGKSCTGVTCGYLVMKDKKKTEDSQIGLLNPFTRHELHFPNPPNVCSRFILASLATTLPAFVLIAFGGCGPYLQFCRSTDSSWTVYDSREKFIGFREPIPSIVDGVVFKGKIYVITVYAEIGVLNLNSHPYVTLLRVKNIELEIFTWRLRLLGYNEQLLMIYETSSNEYEVYVLNFLKMEWEKMQNFGDQALFLGHIKGSGCCNLSTWKGRQQPSNCIYVVGYQTCVYTLHFLDGRYPELIIHSHRMPNVFLPFWYFPHVSCSVDSVSDD</sequence>
<evidence type="ECO:0000313" key="2">
    <source>
        <dbReference type="EMBL" id="KAF3960387.1"/>
    </source>
</evidence>
<keyword evidence="3" id="KW-1185">Reference proteome</keyword>